<protein>
    <submittedName>
        <fullName evidence="1">Uncharacterized protein</fullName>
    </submittedName>
</protein>
<organism evidence="1 2">
    <name type="scientific">Macrolepiota fuliginosa MF-IS2</name>
    <dbReference type="NCBI Taxonomy" id="1400762"/>
    <lineage>
        <taxon>Eukaryota</taxon>
        <taxon>Fungi</taxon>
        <taxon>Dikarya</taxon>
        <taxon>Basidiomycota</taxon>
        <taxon>Agaricomycotina</taxon>
        <taxon>Agaricomycetes</taxon>
        <taxon>Agaricomycetidae</taxon>
        <taxon>Agaricales</taxon>
        <taxon>Agaricineae</taxon>
        <taxon>Agaricaceae</taxon>
        <taxon>Macrolepiota</taxon>
    </lineage>
</organism>
<comment type="caution">
    <text evidence="1">The sequence shown here is derived from an EMBL/GenBank/DDBJ whole genome shotgun (WGS) entry which is preliminary data.</text>
</comment>
<sequence>MWPSEEQLSRLTKATSGVYYATDVVLNFIECGGGKPQDLVDVCLKYMDGIPEPSVSQPFHIYDFYRQFISNIQPNIQPDAVRILEALGSSLDLRNPRDVAHLLGIDQSRFYCVLEHLRSVLKIDQSRFYCVLEHLRSVLKIPPPELRDGEIEDHSVEVGSFLHFIYLEYRGSPVLLQSVSHMLRSHPTIFSLLNEMRWTPSQPIDHFHHVVKLRRFAQSLEYLEGLLDVLGDLPAVVCDHIHDFDFRFLVSGPRPSPFRCHVVLQTLFSCRAQLPDLVRTGAKSPSDHQLIEKCRNFTAPLEPHDYVFFNFQPFPVHPPKYALLGHGAHTVLIILCKGDDDKYGEFTFYSLEMLDDI</sequence>
<reference evidence="1" key="1">
    <citation type="submission" date="2020-11" db="EMBL/GenBank/DDBJ databases">
        <authorList>
            <consortium name="DOE Joint Genome Institute"/>
            <person name="Ahrendt S."/>
            <person name="Riley R."/>
            <person name="Andreopoulos W."/>
            <person name="Labutti K."/>
            <person name="Pangilinan J."/>
            <person name="Ruiz-Duenas F.J."/>
            <person name="Barrasa J.M."/>
            <person name="Sanchez-Garcia M."/>
            <person name="Camarero S."/>
            <person name="Miyauchi S."/>
            <person name="Serrano A."/>
            <person name="Linde D."/>
            <person name="Babiker R."/>
            <person name="Drula E."/>
            <person name="Ayuso-Fernandez I."/>
            <person name="Pacheco R."/>
            <person name="Padilla G."/>
            <person name="Ferreira P."/>
            <person name="Barriuso J."/>
            <person name="Kellner H."/>
            <person name="Castanera R."/>
            <person name="Alfaro M."/>
            <person name="Ramirez L."/>
            <person name="Pisabarro A.G."/>
            <person name="Kuo A."/>
            <person name="Tritt A."/>
            <person name="Lipzen A."/>
            <person name="He G."/>
            <person name="Yan M."/>
            <person name="Ng V."/>
            <person name="Cullen D."/>
            <person name="Martin F."/>
            <person name="Rosso M.-N."/>
            <person name="Henrissat B."/>
            <person name="Hibbett D."/>
            <person name="Martinez A.T."/>
            <person name="Grigoriev I.V."/>
        </authorList>
    </citation>
    <scope>NUCLEOTIDE SEQUENCE</scope>
    <source>
        <strain evidence="1">MF-IS2</strain>
    </source>
</reference>
<dbReference type="OrthoDB" id="3100372at2759"/>
<proteinExistence type="predicted"/>
<dbReference type="AlphaFoldDB" id="A0A9P5WZH8"/>
<dbReference type="EMBL" id="MU151724">
    <property type="protein sequence ID" value="KAF9442008.1"/>
    <property type="molecule type" value="Genomic_DNA"/>
</dbReference>
<accession>A0A9P5WZH8</accession>
<gene>
    <name evidence="1" type="ORF">P691DRAFT_517145</name>
</gene>
<evidence type="ECO:0000313" key="1">
    <source>
        <dbReference type="EMBL" id="KAF9442008.1"/>
    </source>
</evidence>
<evidence type="ECO:0000313" key="2">
    <source>
        <dbReference type="Proteomes" id="UP000807342"/>
    </source>
</evidence>
<keyword evidence="2" id="KW-1185">Reference proteome</keyword>
<name>A0A9P5WZH8_9AGAR</name>
<dbReference type="Proteomes" id="UP000807342">
    <property type="component" value="Unassembled WGS sequence"/>
</dbReference>